<evidence type="ECO:0000313" key="2">
    <source>
        <dbReference type="EMBL" id="PUZ41467.1"/>
    </source>
</evidence>
<protein>
    <submittedName>
        <fullName evidence="2">Uncharacterized protein</fullName>
    </submittedName>
</protein>
<dbReference type="Proteomes" id="UP000244336">
    <property type="component" value="Chromosome 9"/>
</dbReference>
<keyword evidence="1" id="KW-1133">Transmembrane helix</keyword>
<accession>A0A2T7CDP2</accession>
<dbReference type="Gramene" id="PUZ41467">
    <property type="protein sequence ID" value="PUZ41467"/>
    <property type="gene ID" value="GQ55_9G507800"/>
</dbReference>
<evidence type="ECO:0000313" key="3">
    <source>
        <dbReference type="Proteomes" id="UP000244336"/>
    </source>
</evidence>
<keyword evidence="1" id="KW-0812">Transmembrane</keyword>
<keyword evidence="3" id="KW-1185">Reference proteome</keyword>
<dbReference type="EMBL" id="CM009757">
    <property type="protein sequence ID" value="PUZ41467.1"/>
    <property type="molecule type" value="Genomic_DNA"/>
</dbReference>
<dbReference type="AlphaFoldDB" id="A0A2T7CDP2"/>
<name>A0A2T7CDP2_9POAL</name>
<reference evidence="2 3" key="1">
    <citation type="submission" date="2018-04" db="EMBL/GenBank/DDBJ databases">
        <title>WGS assembly of Panicum hallii var. hallii HAL2.</title>
        <authorList>
            <person name="Lovell J."/>
            <person name="Jenkins J."/>
            <person name="Lowry D."/>
            <person name="Mamidi S."/>
            <person name="Sreedasyam A."/>
            <person name="Weng X."/>
            <person name="Barry K."/>
            <person name="Bonette J."/>
            <person name="Campitelli B."/>
            <person name="Daum C."/>
            <person name="Gordon S."/>
            <person name="Gould B."/>
            <person name="Lipzen A."/>
            <person name="MacQueen A."/>
            <person name="Palacio-Mejia J."/>
            <person name="Plott C."/>
            <person name="Shakirov E."/>
            <person name="Shu S."/>
            <person name="Yoshinaga Y."/>
            <person name="Zane M."/>
            <person name="Rokhsar D."/>
            <person name="Grimwood J."/>
            <person name="Schmutz J."/>
            <person name="Juenger T."/>
        </authorList>
    </citation>
    <scope>NUCLEOTIDE SEQUENCE [LARGE SCALE GENOMIC DNA]</scope>
    <source>
        <strain evidence="3">cv. HAL2</strain>
    </source>
</reference>
<gene>
    <name evidence="2" type="ORF">GQ55_9G507800</name>
</gene>
<organism evidence="2 3">
    <name type="scientific">Panicum hallii var. hallii</name>
    <dbReference type="NCBI Taxonomy" id="1504633"/>
    <lineage>
        <taxon>Eukaryota</taxon>
        <taxon>Viridiplantae</taxon>
        <taxon>Streptophyta</taxon>
        <taxon>Embryophyta</taxon>
        <taxon>Tracheophyta</taxon>
        <taxon>Spermatophyta</taxon>
        <taxon>Magnoliopsida</taxon>
        <taxon>Liliopsida</taxon>
        <taxon>Poales</taxon>
        <taxon>Poaceae</taxon>
        <taxon>PACMAD clade</taxon>
        <taxon>Panicoideae</taxon>
        <taxon>Panicodae</taxon>
        <taxon>Paniceae</taxon>
        <taxon>Panicinae</taxon>
        <taxon>Panicum</taxon>
        <taxon>Panicum sect. Panicum</taxon>
    </lineage>
</organism>
<sequence length="62" mass="7399">MKTDVFEVAFTCRIFQCMKSTPEMKVMFINCYSYCCAVDVFVLYQALICTLLFWMFADFNYN</sequence>
<feature type="transmembrane region" description="Helical" evidence="1">
    <location>
        <begin position="31"/>
        <end position="57"/>
    </location>
</feature>
<evidence type="ECO:0000256" key="1">
    <source>
        <dbReference type="SAM" id="Phobius"/>
    </source>
</evidence>
<keyword evidence="1" id="KW-0472">Membrane</keyword>
<proteinExistence type="predicted"/>